<feature type="signal peptide" evidence="2">
    <location>
        <begin position="1"/>
        <end position="33"/>
    </location>
</feature>
<dbReference type="AlphaFoldDB" id="A0A1B9XYD1"/>
<dbReference type="InterPro" id="IPR015943">
    <property type="entry name" value="WD40/YVTN_repeat-like_dom_sf"/>
</dbReference>
<evidence type="ECO:0008006" key="7">
    <source>
        <dbReference type="Google" id="ProtNLM"/>
    </source>
</evidence>
<proteinExistence type="predicted"/>
<dbReference type="SUPFAM" id="SSF50998">
    <property type="entry name" value="Quinoprotein alcohol dehydrogenase-like"/>
    <property type="match status" value="1"/>
</dbReference>
<dbReference type="EMBL" id="MAKX01000013">
    <property type="protein sequence ID" value="OCK42578.1"/>
    <property type="molecule type" value="Genomic_DNA"/>
</dbReference>
<sequence>MKKQLNNISKNIYKPKKKLVLSILFFVSFIVFAQEPITIHLTEKEGLPDKEFYDIFEDDKGFIWLCADKGFFKYTGKEYKKYNNIEQRGLSVFGVQQDPRKRIWCNNISGQFFYVEGDKLTLFIDLNKQLKGVLAKFFVKKNYLWVFTRSDIYQINLITKKIKTVIKAKTYIGGTFSYNDAIYYQTIDSISRVTANNKVKSFLARKLLVKNKKVKPIPPTKSISFKCGTDLFLMQENGFDNIFFKINTLKKNIKIINGFEDINKYGTHTIFENNKEVWFGTNKGVWVYEYVKNCFQLKKHFLKDKNVTKILKDKDNNYWLSTLNNGIYLIPNINIETSNILNKNISSLDKLNDSTLVFGLRNGNLGFYNTNNYKSKIIKLPTNDRVSAIKCLSNNIILVSKDITSYVLDYKKNQYIKTDTYQSVKSFSIVNDNILGASSNTATLLKKSNIMLKKDFFRGKVKTISRGKRTYTSYYNEKKKEVYISYVDGLMVYDSTWNAKSIQYNNKFIYTKSITKTTNDVIWVGTFKDGIFAIKNNSVVNHYTTKSGLTSNNIEKIKADKNTLWIATDNSIQKFNTTSLQFKKLTKKEGIPSYDISGIEFINNKVFFSSNEGLFSINKKKTFKKYNPKVYFNTFQINEKDTLIKPEYVLNHTQNTIKIGFNVTGFSFDKNGKYKYRLKGINNNWILTEAGVSTVKYNSLPSGNYIFQVQPYLNSSQKGYKIKELKFTIKKAFWTTWWFRTIISFLLLGSIILYYKIKLNRKEKERLIQLEKINLEKELIAINLTALRSQMNPHFIFNALNSIQDLVLKQDTDATYDSIVLFAELIRNALSYSNQDFISINKELQFLNVYLQLEKLRFGKEFNYRISYNENNDLEVPSLLIQPFIENALVHGLLHKPGKKELNIKFSFTQNKLQCIITDNGIGRVKAKEIGERQGNHHESFALGAIEKRLEIFKKQYNQNIGYSIEDLYLDGAASGTKVVVIMPFKNRF</sequence>
<dbReference type="Pfam" id="PF06580">
    <property type="entry name" value="His_kinase"/>
    <property type="match status" value="1"/>
</dbReference>
<name>A0A1B9XYD1_9FLAO</name>
<evidence type="ECO:0000259" key="3">
    <source>
        <dbReference type="Pfam" id="PF06580"/>
    </source>
</evidence>
<reference evidence="5 6" key="1">
    <citation type="submission" date="2016-06" db="EMBL/GenBank/DDBJ databases">
        <title>Draft Genome Sequence of Tenacibaculum soleae UCD-KL19.</title>
        <authorList>
            <person name="Eisen J.A."/>
            <person name="Coil D.A."/>
            <person name="Lujan K.M."/>
        </authorList>
    </citation>
    <scope>NUCLEOTIDE SEQUENCE [LARGE SCALE GENOMIC DNA]</scope>
    <source>
        <strain evidence="5 6">UCD-KL19</strain>
    </source>
</reference>
<keyword evidence="2" id="KW-0732">Signal</keyword>
<evidence type="ECO:0000256" key="1">
    <source>
        <dbReference type="SAM" id="Phobius"/>
    </source>
</evidence>
<keyword evidence="6" id="KW-1185">Reference proteome</keyword>
<keyword evidence="1" id="KW-0812">Transmembrane</keyword>
<dbReference type="PANTHER" id="PTHR34220:SF7">
    <property type="entry name" value="SENSOR HISTIDINE KINASE YPDA"/>
    <property type="match status" value="1"/>
</dbReference>
<dbReference type="STRING" id="447689.BA195_10405"/>
<organism evidence="5 6">
    <name type="scientific">Tenacibaculum soleae</name>
    <dbReference type="NCBI Taxonomy" id="447689"/>
    <lineage>
        <taxon>Bacteria</taxon>
        <taxon>Pseudomonadati</taxon>
        <taxon>Bacteroidota</taxon>
        <taxon>Flavobacteriia</taxon>
        <taxon>Flavobacteriales</taxon>
        <taxon>Flavobacteriaceae</taxon>
        <taxon>Tenacibaculum</taxon>
    </lineage>
</organism>
<dbReference type="InterPro" id="IPR036890">
    <property type="entry name" value="HATPase_C_sf"/>
</dbReference>
<evidence type="ECO:0000256" key="2">
    <source>
        <dbReference type="SAM" id="SignalP"/>
    </source>
</evidence>
<dbReference type="InterPro" id="IPR050640">
    <property type="entry name" value="Bact_2-comp_sensor_kinase"/>
</dbReference>
<dbReference type="Proteomes" id="UP000093186">
    <property type="component" value="Unassembled WGS sequence"/>
</dbReference>
<dbReference type="Pfam" id="PF07495">
    <property type="entry name" value="Y_Y_Y"/>
    <property type="match status" value="1"/>
</dbReference>
<evidence type="ECO:0000313" key="5">
    <source>
        <dbReference type="EMBL" id="OCK42578.1"/>
    </source>
</evidence>
<evidence type="ECO:0000259" key="4">
    <source>
        <dbReference type="Pfam" id="PF07495"/>
    </source>
</evidence>
<comment type="caution">
    <text evidence="5">The sequence shown here is derived from an EMBL/GenBank/DDBJ whole genome shotgun (WGS) entry which is preliminary data.</text>
</comment>
<feature type="domain" description="Two component regulator three Y" evidence="4">
    <location>
        <begin position="667"/>
        <end position="730"/>
    </location>
</feature>
<dbReference type="InterPro" id="IPR013783">
    <property type="entry name" value="Ig-like_fold"/>
</dbReference>
<dbReference type="InterPro" id="IPR011047">
    <property type="entry name" value="Quinoprotein_ADH-like_sf"/>
</dbReference>
<dbReference type="Gene3D" id="3.30.565.10">
    <property type="entry name" value="Histidine kinase-like ATPase, C-terminal domain"/>
    <property type="match status" value="1"/>
</dbReference>
<dbReference type="InterPro" id="IPR011123">
    <property type="entry name" value="Y_Y_Y"/>
</dbReference>
<dbReference type="Gene3D" id="2.60.40.10">
    <property type="entry name" value="Immunoglobulins"/>
    <property type="match status" value="1"/>
</dbReference>
<feature type="transmembrane region" description="Helical" evidence="1">
    <location>
        <begin position="737"/>
        <end position="757"/>
    </location>
</feature>
<dbReference type="InterPro" id="IPR010559">
    <property type="entry name" value="Sig_transdc_His_kin_internal"/>
</dbReference>
<dbReference type="PANTHER" id="PTHR34220">
    <property type="entry name" value="SENSOR HISTIDINE KINASE YPDA"/>
    <property type="match status" value="1"/>
</dbReference>
<protein>
    <recommendedName>
        <fullName evidence="7">Signal transduction histidine kinase internal region domain-containing protein</fullName>
    </recommendedName>
</protein>
<dbReference type="GO" id="GO:0016020">
    <property type="term" value="C:membrane"/>
    <property type="evidence" value="ECO:0007669"/>
    <property type="project" value="InterPro"/>
</dbReference>
<dbReference type="Gene3D" id="2.130.10.10">
    <property type="entry name" value="YVTN repeat-like/Quinoprotein amine dehydrogenase"/>
    <property type="match status" value="3"/>
</dbReference>
<keyword evidence="1" id="KW-1133">Transmembrane helix</keyword>
<feature type="domain" description="Signal transduction histidine kinase internal region" evidence="3">
    <location>
        <begin position="783"/>
        <end position="862"/>
    </location>
</feature>
<gene>
    <name evidence="5" type="ORF">BA195_10405</name>
</gene>
<feature type="chain" id="PRO_5008639954" description="Signal transduction histidine kinase internal region domain-containing protein" evidence="2">
    <location>
        <begin position="34"/>
        <end position="989"/>
    </location>
</feature>
<dbReference type="GO" id="GO:0000155">
    <property type="term" value="F:phosphorelay sensor kinase activity"/>
    <property type="evidence" value="ECO:0007669"/>
    <property type="project" value="InterPro"/>
</dbReference>
<keyword evidence="1" id="KW-0472">Membrane</keyword>
<evidence type="ECO:0000313" key="6">
    <source>
        <dbReference type="Proteomes" id="UP000093186"/>
    </source>
</evidence>
<dbReference type="SUPFAM" id="SSF55874">
    <property type="entry name" value="ATPase domain of HSP90 chaperone/DNA topoisomerase II/histidine kinase"/>
    <property type="match status" value="1"/>
</dbReference>
<accession>A0A1B9XYD1</accession>